<dbReference type="SUPFAM" id="SSF57716">
    <property type="entry name" value="Glucocorticoid receptor-like (DNA-binding domain)"/>
    <property type="match status" value="1"/>
</dbReference>
<keyword evidence="8 15" id="KW-0862">Zinc</keyword>
<dbReference type="SMART" id="SM01232">
    <property type="entry name" value="H2TH"/>
    <property type="match status" value="1"/>
</dbReference>
<dbReference type="InterPro" id="IPR012319">
    <property type="entry name" value="FPG_cat"/>
</dbReference>
<name>A0A0M3QFJ6_9BACT</name>
<keyword evidence="6 15" id="KW-0863">Zinc-finger</keyword>
<dbReference type="Gene3D" id="1.10.8.50">
    <property type="match status" value="1"/>
</dbReference>
<dbReference type="AlphaFoldDB" id="A0A0M3QFJ6"/>
<dbReference type="SUPFAM" id="SSF81624">
    <property type="entry name" value="N-terminal domain of MutM-like DNA repair proteins"/>
    <property type="match status" value="1"/>
</dbReference>
<evidence type="ECO:0000256" key="11">
    <source>
        <dbReference type="ARBA" id="ARBA00023239"/>
    </source>
</evidence>
<keyword evidence="13 15" id="KW-0326">Glycosidase</keyword>
<evidence type="ECO:0000259" key="16">
    <source>
        <dbReference type="PROSITE" id="PS51066"/>
    </source>
</evidence>
<feature type="binding site" evidence="15">
    <location>
        <position position="110"/>
    </location>
    <ligand>
        <name>DNA</name>
        <dbReference type="ChEBI" id="CHEBI:16991"/>
    </ligand>
</feature>
<evidence type="ECO:0000256" key="2">
    <source>
        <dbReference type="ARBA" id="ARBA00009409"/>
    </source>
</evidence>
<evidence type="ECO:0000256" key="9">
    <source>
        <dbReference type="ARBA" id="ARBA00023125"/>
    </source>
</evidence>
<accession>A0A0M3QFJ6</accession>
<evidence type="ECO:0000256" key="12">
    <source>
        <dbReference type="ARBA" id="ARBA00023268"/>
    </source>
</evidence>
<evidence type="ECO:0000313" key="18">
    <source>
        <dbReference type="EMBL" id="ALC16183.1"/>
    </source>
</evidence>
<keyword evidence="4 15" id="KW-0479">Metal-binding</keyword>
<keyword evidence="10 15" id="KW-0234">DNA repair</keyword>
<dbReference type="PANTHER" id="PTHR22993:SF9">
    <property type="entry name" value="FORMAMIDOPYRIMIDINE-DNA GLYCOSYLASE"/>
    <property type="match status" value="1"/>
</dbReference>
<dbReference type="Gene3D" id="3.20.190.10">
    <property type="entry name" value="MutM-like, N-terminal"/>
    <property type="match status" value="1"/>
</dbReference>
<evidence type="ECO:0000256" key="14">
    <source>
        <dbReference type="ARBA" id="ARBA00044632"/>
    </source>
</evidence>
<comment type="cofactor">
    <cofactor evidence="15">
        <name>Zn(2+)</name>
        <dbReference type="ChEBI" id="CHEBI:29105"/>
    </cofactor>
    <text evidence="15">Binds 1 zinc ion per subunit.</text>
</comment>
<dbReference type="HAMAP" id="MF_00103">
    <property type="entry name" value="Fapy_DNA_glycosyl"/>
    <property type="match status" value="1"/>
</dbReference>
<proteinExistence type="inferred from homology"/>
<evidence type="ECO:0000256" key="13">
    <source>
        <dbReference type="ARBA" id="ARBA00023295"/>
    </source>
</evidence>
<dbReference type="InterPro" id="IPR015887">
    <property type="entry name" value="DNA_glyclase_Znf_dom_DNA_BS"/>
</dbReference>
<feature type="binding site" evidence="15">
    <location>
        <position position="152"/>
    </location>
    <ligand>
        <name>DNA</name>
        <dbReference type="ChEBI" id="CHEBI:16991"/>
    </ligand>
</feature>
<dbReference type="RefSeq" id="WP_053550320.1">
    <property type="nucleotide sequence ID" value="NZ_CP010802.1"/>
</dbReference>
<dbReference type="NCBIfam" id="NF002211">
    <property type="entry name" value="PRK01103.1"/>
    <property type="match status" value="1"/>
</dbReference>
<evidence type="ECO:0000256" key="1">
    <source>
        <dbReference type="ARBA" id="ARBA00001668"/>
    </source>
</evidence>
<evidence type="ECO:0000256" key="4">
    <source>
        <dbReference type="ARBA" id="ARBA00022723"/>
    </source>
</evidence>
<dbReference type="Pfam" id="PF06827">
    <property type="entry name" value="zf-FPG_IleRS"/>
    <property type="match status" value="1"/>
</dbReference>
<dbReference type="InterPro" id="IPR010979">
    <property type="entry name" value="Ribosomal_uS13-like_H2TH"/>
</dbReference>
<dbReference type="InterPro" id="IPR010663">
    <property type="entry name" value="Znf_FPG/IleRS"/>
</dbReference>
<dbReference type="CDD" id="cd08966">
    <property type="entry name" value="EcFpg-like_N"/>
    <property type="match status" value="1"/>
</dbReference>
<feature type="active site" description="Proton donor; for delta-elimination activity" evidence="15">
    <location>
        <position position="261"/>
    </location>
</feature>
<keyword evidence="5 15" id="KW-0227">DNA damage</keyword>
<evidence type="ECO:0000256" key="3">
    <source>
        <dbReference type="ARBA" id="ARBA00011245"/>
    </source>
</evidence>
<dbReference type="Pfam" id="PF06831">
    <property type="entry name" value="H2TH"/>
    <property type="match status" value="1"/>
</dbReference>
<dbReference type="InterPro" id="IPR020629">
    <property type="entry name" value="FPG_Glyclase"/>
</dbReference>
<dbReference type="FunFam" id="1.10.8.50:FF:000003">
    <property type="entry name" value="Formamidopyrimidine-DNA glycosylase"/>
    <property type="match status" value="1"/>
</dbReference>
<feature type="binding site" evidence="15">
    <location>
        <position position="91"/>
    </location>
    <ligand>
        <name>DNA</name>
        <dbReference type="ChEBI" id="CHEBI:16991"/>
    </ligand>
</feature>
<evidence type="ECO:0000256" key="6">
    <source>
        <dbReference type="ARBA" id="ARBA00022771"/>
    </source>
</evidence>
<feature type="domain" description="Formamidopyrimidine-DNA glycosylase catalytic" evidence="17">
    <location>
        <begin position="2"/>
        <end position="113"/>
    </location>
</feature>
<evidence type="ECO:0000256" key="8">
    <source>
        <dbReference type="ARBA" id="ARBA00022833"/>
    </source>
</evidence>
<dbReference type="EC" id="3.2.2.23" evidence="15"/>
<comment type="catalytic activity">
    <reaction evidence="1 15">
        <text>Hydrolysis of DNA containing ring-opened 7-methylguanine residues, releasing 2,6-diamino-4-hydroxy-5-(N-methyl)formamidopyrimidine.</text>
        <dbReference type="EC" id="3.2.2.23"/>
    </reaction>
</comment>
<evidence type="ECO:0000256" key="7">
    <source>
        <dbReference type="ARBA" id="ARBA00022801"/>
    </source>
</evidence>
<dbReference type="PROSITE" id="PS51066">
    <property type="entry name" value="ZF_FPG_2"/>
    <property type="match status" value="1"/>
</dbReference>
<comment type="catalytic activity">
    <reaction evidence="14 15">
        <text>2'-deoxyribonucleotide-(2'-deoxyribose 5'-phosphate)-2'-deoxyribonucleotide-DNA = a 3'-end 2'-deoxyribonucleotide-(2,3-dehydro-2,3-deoxyribose 5'-phosphate)-DNA + a 5'-end 5'-phospho-2'-deoxyribonucleoside-DNA + H(+)</text>
        <dbReference type="Rhea" id="RHEA:66592"/>
        <dbReference type="Rhea" id="RHEA-COMP:13180"/>
        <dbReference type="Rhea" id="RHEA-COMP:16897"/>
        <dbReference type="Rhea" id="RHEA-COMP:17067"/>
        <dbReference type="ChEBI" id="CHEBI:15378"/>
        <dbReference type="ChEBI" id="CHEBI:136412"/>
        <dbReference type="ChEBI" id="CHEBI:157695"/>
        <dbReference type="ChEBI" id="CHEBI:167181"/>
        <dbReference type="EC" id="4.2.99.18"/>
    </reaction>
</comment>
<dbReference type="SUPFAM" id="SSF46946">
    <property type="entry name" value="S13-like H2TH domain"/>
    <property type="match status" value="1"/>
</dbReference>
<dbReference type="GO" id="GO:0006284">
    <property type="term" value="P:base-excision repair"/>
    <property type="evidence" value="ECO:0007669"/>
    <property type="project" value="InterPro"/>
</dbReference>
<dbReference type="InterPro" id="IPR015886">
    <property type="entry name" value="H2TH_FPG"/>
</dbReference>
<dbReference type="GO" id="GO:0140078">
    <property type="term" value="F:class I DNA-(apurinic or apyrimidinic site) endonuclease activity"/>
    <property type="evidence" value="ECO:0007669"/>
    <property type="project" value="UniProtKB-EC"/>
</dbReference>
<reference evidence="18 19" key="1">
    <citation type="submission" date="2015-07" db="EMBL/GenBank/DDBJ databases">
        <title>Isolation and Genomic Characterization of a Novel Halophilic Metal-Reducing Deltaproteobacterium from the Deep Subsurface.</title>
        <authorList>
            <person name="Badalamenti J.P."/>
            <person name="Summers Z.M."/>
            <person name="Gralnick J.A."/>
            <person name="Bond D.R."/>
        </authorList>
    </citation>
    <scope>NUCLEOTIDE SEQUENCE [LARGE SCALE GENOMIC DNA]</scope>
    <source>
        <strain evidence="18 19">WTL</strain>
    </source>
</reference>
<organism evidence="18 19">
    <name type="scientific">Desulfuromonas soudanensis</name>
    <dbReference type="NCBI Taxonomy" id="1603606"/>
    <lineage>
        <taxon>Bacteria</taxon>
        <taxon>Pseudomonadati</taxon>
        <taxon>Thermodesulfobacteriota</taxon>
        <taxon>Desulfuromonadia</taxon>
        <taxon>Desulfuromonadales</taxon>
        <taxon>Desulfuromonadaceae</taxon>
        <taxon>Desulfuromonas</taxon>
    </lineage>
</organism>
<feature type="active site" description="Proton donor" evidence="15">
    <location>
        <position position="3"/>
    </location>
</feature>
<comment type="function">
    <text evidence="15">Involved in base excision repair of DNA damaged by oxidation or by mutagenic agents. Acts as DNA glycosylase that recognizes and removes damaged bases. Has a preference for oxidized purines, such as 7,8-dihydro-8-oxoguanine (8-oxoG). Has AP (apurinic/apyrimidinic) lyase activity and introduces nicks in the DNA strand. Cleaves the DNA backbone by beta-delta elimination to generate a single-strand break at the site of the removed base with both 3'- and 5'-phosphates.</text>
</comment>
<dbReference type="PANTHER" id="PTHR22993">
    <property type="entry name" value="FORMAMIDOPYRIMIDINE-DNA GLYCOSYLASE"/>
    <property type="match status" value="1"/>
</dbReference>
<evidence type="ECO:0000256" key="15">
    <source>
        <dbReference type="HAMAP-Rule" id="MF_00103"/>
    </source>
</evidence>
<dbReference type="NCBIfam" id="TIGR00577">
    <property type="entry name" value="fpg"/>
    <property type="match status" value="1"/>
</dbReference>
<dbReference type="OrthoDB" id="9800855at2"/>
<feature type="active site" description="Proton donor; for beta-elimination activity" evidence="15">
    <location>
        <position position="58"/>
    </location>
</feature>
<feature type="active site" description="Schiff-base intermediate with DNA" evidence="15">
    <location>
        <position position="2"/>
    </location>
</feature>
<keyword evidence="19" id="KW-1185">Reference proteome</keyword>
<dbReference type="SMART" id="SM00898">
    <property type="entry name" value="Fapy_DNA_glyco"/>
    <property type="match status" value="1"/>
</dbReference>
<dbReference type="EC" id="4.2.99.18" evidence="15"/>
<dbReference type="InterPro" id="IPR035937">
    <property type="entry name" value="FPG_N"/>
</dbReference>
<dbReference type="InterPro" id="IPR000214">
    <property type="entry name" value="Znf_DNA_glyclase/AP_lyase"/>
</dbReference>
<evidence type="ECO:0000313" key="19">
    <source>
        <dbReference type="Proteomes" id="UP000057158"/>
    </source>
</evidence>
<dbReference type="GO" id="GO:0034039">
    <property type="term" value="F:8-oxo-7,8-dihydroguanine DNA N-glycosylase activity"/>
    <property type="evidence" value="ECO:0007669"/>
    <property type="project" value="TreeGrafter"/>
</dbReference>
<keyword evidence="12 15" id="KW-0511">Multifunctional enzyme</keyword>
<keyword evidence="7 15" id="KW-0378">Hydrolase</keyword>
<comment type="similarity">
    <text evidence="2 15">Belongs to the FPG family.</text>
</comment>
<evidence type="ECO:0000256" key="10">
    <source>
        <dbReference type="ARBA" id="ARBA00023204"/>
    </source>
</evidence>
<evidence type="ECO:0000256" key="5">
    <source>
        <dbReference type="ARBA" id="ARBA00022763"/>
    </source>
</evidence>
<evidence type="ECO:0000259" key="17">
    <source>
        <dbReference type="PROSITE" id="PS51068"/>
    </source>
</evidence>
<dbReference type="GO" id="GO:0003684">
    <property type="term" value="F:damaged DNA binding"/>
    <property type="evidence" value="ECO:0007669"/>
    <property type="project" value="InterPro"/>
</dbReference>
<keyword evidence="9 15" id="KW-0238">DNA-binding</keyword>
<dbReference type="PATRIC" id="fig|1603606.3.peg.1531"/>
<dbReference type="PROSITE" id="PS01242">
    <property type="entry name" value="ZF_FPG_1"/>
    <property type="match status" value="1"/>
</dbReference>
<sequence length="271" mass="29346">MPELPEIETIRRGLEPLLTGRTLTGAVARVASLRRPLAGDLGTVLIGAVVGAVERRGKYLLLRCSTGTLILHLGMSGHLHLVERGTAPGRHDHLDLLVDAHAVLRLTDPRRFGTVLWTGEDPFNHPLLTGLGPEPFAAALTGAYFEEQARGRRLAIKSFLMDQETVAGIGNIYASESLFVAGIDPRRPVETVTRQEYDRLCQGIRSVLAEAIALGATTLNDFGRTGGKPGYFDLRSRVYGRAGEPCTVCGAEILTLRQGGRATFFCPFCQS</sequence>
<keyword evidence="11 15" id="KW-0456">Lyase</keyword>
<dbReference type="GO" id="GO:0008270">
    <property type="term" value="F:zinc ion binding"/>
    <property type="evidence" value="ECO:0007669"/>
    <property type="project" value="UniProtKB-UniRule"/>
</dbReference>
<dbReference type="EMBL" id="CP010802">
    <property type="protein sequence ID" value="ALC16183.1"/>
    <property type="molecule type" value="Genomic_DNA"/>
</dbReference>
<gene>
    <name evidence="15 18" type="primary">mutM</name>
    <name evidence="15" type="synonym">fpg</name>
    <name evidence="18" type="ORF">DSOUD_1403</name>
</gene>
<comment type="subunit">
    <text evidence="3 15">Monomer.</text>
</comment>
<feature type="domain" description="FPG-type" evidence="16">
    <location>
        <begin position="237"/>
        <end position="271"/>
    </location>
</feature>
<dbReference type="STRING" id="1603606.DSOUD_1403"/>
<dbReference type="Pfam" id="PF01149">
    <property type="entry name" value="Fapy_DNA_glyco"/>
    <property type="match status" value="1"/>
</dbReference>
<dbReference type="Proteomes" id="UP000057158">
    <property type="component" value="Chromosome"/>
</dbReference>
<dbReference type="PROSITE" id="PS51068">
    <property type="entry name" value="FPG_CAT"/>
    <property type="match status" value="1"/>
</dbReference>
<dbReference type="KEGG" id="des:DSOUD_1403"/>
<protein>
    <recommendedName>
        <fullName evidence="15">Formamidopyrimidine-DNA glycosylase</fullName>
        <shortName evidence="15">Fapy-DNA glycosylase</shortName>
        <ecNumber evidence="15">3.2.2.23</ecNumber>
    </recommendedName>
    <alternativeName>
        <fullName evidence="15">DNA-(apurinic or apyrimidinic site) lyase MutM</fullName>
        <shortName evidence="15">AP lyase MutM</shortName>
        <ecNumber evidence="15">4.2.99.18</ecNumber>
    </alternativeName>
</protein>